<dbReference type="SUPFAM" id="SSF52540">
    <property type="entry name" value="P-loop containing nucleoside triphosphate hydrolases"/>
    <property type="match status" value="1"/>
</dbReference>
<feature type="compositionally biased region" description="Gly residues" evidence="3">
    <location>
        <begin position="764"/>
        <end position="774"/>
    </location>
</feature>
<feature type="region of interest" description="Disordered" evidence="3">
    <location>
        <begin position="735"/>
        <end position="820"/>
    </location>
</feature>
<organism evidence="4 5">
    <name type="scientific">Drosophila kikkawai</name>
    <name type="common">Fruit fly</name>
    <dbReference type="NCBI Taxonomy" id="30033"/>
    <lineage>
        <taxon>Eukaryota</taxon>
        <taxon>Metazoa</taxon>
        <taxon>Ecdysozoa</taxon>
        <taxon>Arthropoda</taxon>
        <taxon>Hexapoda</taxon>
        <taxon>Insecta</taxon>
        <taxon>Pterygota</taxon>
        <taxon>Neoptera</taxon>
        <taxon>Endopterygota</taxon>
        <taxon>Diptera</taxon>
        <taxon>Brachycera</taxon>
        <taxon>Muscomorpha</taxon>
        <taxon>Ephydroidea</taxon>
        <taxon>Drosophilidae</taxon>
        <taxon>Drosophila</taxon>
        <taxon>Sophophora</taxon>
    </lineage>
</organism>
<sequence length="1144" mass="124466">MDTKLEARGQFPASFPDTFKNFFAMMNEDEDHMGLFANLLEDKVIPRQNSPVPVQRQRYGGSMRSHSGGDSSGRPGRHHYHPPQQQQQQQLPQGQQQHNMSVYQSRSRSGSGGSSSDLVSANIGSRPNSLRRSRASLSFSTNGLNAAGMGPDPGPGNGSGLDLSQCQNTNQNHGQKMKSGSSTQLCKHIKYCCLHQEPLSQPTQPSQADPGQKHVTLVCDCERLREKQKRMGPDGEDNCGVIKLQGYVYGYAPPPALPIKPTKPSKSIKILPSASTTTSSDEPRSSSPSTTAAAKNKSLQERQERTQARHSVILERAFDFDASCDESDSLSLSSSTQGPVPSPAPHQLAYNVLKPILKQPQKQQQQQPLKQQQQQQQPLQQIPAHPKQHRILPTPPTHSGLGAYHTREAALQRVQQQSGFGSRANLTAIPATSTNYGQGPSTSAAAAAAYNAYSQALDQSLQQLQQVQFEAQQPQVQFDSQHVQFEPQQVQFDAHQQQVQFENHQQGYGVEEQQFLEQQQHQLHHQQQFPPEEWEYSTDSNPTTVPTLSTYNDFLNAAQNPTGSRQSLKAQKSPILNRRRASSIAGNLLHSEYNYGTRNSIGGVPLDPEDFQRISHSSSARDRMSLAGVLTFQQAISGAVSPQYGPIGLDAADMLPGRGGGGALGSGAGERGGGGGLVGGLGNGSGGLPGGSAHNLSVGVGLGFLGGSSSTLAAVAEVTSGPDATSSDSLSPVMAIPGQCNTTKSTQTQLQQQQQQQQQRERGVGVGESFGGGSASNSNMASLATANVVATSSSQPGRTLLERQRLRTSSMPAESRRPRLADMRRSAIHTGDPDMGYYRLRSFSITSHGVCNLGDSLRSRRSRSIKSVTSTGTSTSGLDRHNSNASRASGEVVDGGDPMMLGERPPDGDPNVPAFKIAMLGASGVGKTTLTYQFTTSDYICAYDLSLDDDYGQKKVSVLLDNIETDLEIIDHPASEMSTEAFCATYNIDLFVVVYSVVDRKTFKEAERVLQYLKENEMLLSRGAILVGNKTDLERHRVVNQYMGRYVATQIACKFIETSSGLHHNVDELLVGIVAQVKLNPQRLRRLTEKELYELLNLQSAIQKHSGMHLHARRMVRQMSIYQGDEEEEDDDDQEEDEKQEENI</sequence>
<dbReference type="InterPro" id="IPR001806">
    <property type="entry name" value="Small_GTPase"/>
</dbReference>
<evidence type="ECO:0000313" key="5">
    <source>
        <dbReference type="RefSeq" id="XP_070144586.1"/>
    </source>
</evidence>
<dbReference type="PROSITE" id="PS51421">
    <property type="entry name" value="RAS"/>
    <property type="match status" value="1"/>
</dbReference>
<feature type="region of interest" description="Disordered" evidence="3">
    <location>
        <begin position="47"/>
        <end position="179"/>
    </location>
</feature>
<keyword evidence="2" id="KW-0597">Phosphoprotein</keyword>
<evidence type="ECO:0000256" key="1">
    <source>
        <dbReference type="ARBA" id="ARBA00008846"/>
    </source>
</evidence>
<dbReference type="SMART" id="SM00173">
    <property type="entry name" value="RAS"/>
    <property type="match status" value="1"/>
</dbReference>
<feature type="compositionally biased region" description="Low complexity" evidence="3">
    <location>
        <begin position="359"/>
        <end position="383"/>
    </location>
</feature>
<dbReference type="InterPro" id="IPR027417">
    <property type="entry name" value="P-loop_NTPase"/>
</dbReference>
<gene>
    <name evidence="5" type="primary">LOC108079314</name>
</gene>
<dbReference type="InterPro" id="IPR051641">
    <property type="entry name" value="RGK_GTP-binding_reg"/>
</dbReference>
<feature type="region of interest" description="Disordered" evidence="3">
    <location>
        <begin position="359"/>
        <end position="399"/>
    </location>
</feature>
<dbReference type="PRINTS" id="PR00449">
    <property type="entry name" value="RASTRNSFRMNG"/>
</dbReference>
<dbReference type="GeneID" id="108079314"/>
<feature type="compositionally biased region" description="Low complexity" evidence="3">
    <location>
        <begin position="82"/>
        <end position="97"/>
    </location>
</feature>
<reference evidence="5" key="1">
    <citation type="submission" date="2025-08" db="UniProtKB">
        <authorList>
            <consortium name="RefSeq"/>
        </authorList>
    </citation>
    <scope>IDENTIFICATION</scope>
    <source>
        <strain evidence="5">14028-0561.14</strain>
        <tissue evidence="5">Whole fly</tissue>
    </source>
</reference>
<feature type="compositionally biased region" description="Polar residues" evidence="3">
    <location>
        <begin position="788"/>
        <end position="797"/>
    </location>
</feature>
<dbReference type="SMART" id="SM00175">
    <property type="entry name" value="RAB"/>
    <property type="match status" value="1"/>
</dbReference>
<dbReference type="Gene3D" id="3.40.50.300">
    <property type="entry name" value="P-loop containing nucleotide triphosphate hydrolases"/>
    <property type="match status" value="1"/>
</dbReference>
<comment type="similarity">
    <text evidence="1">Belongs to the small GTPase superfamily. RGK family.</text>
</comment>
<feature type="compositionally biased region" description="Polar residues" evidence="3">
    <location>
        <begin position="162"/>
        <end position="179"/>
    </location>
</feature>
<evidence type="ECO:0000256" key="3">
    <source>
        <dbReference type="SAM" id="MobiDB-lite"/>
    </source>
</evidence>
<name>A0ABM4GPE1_DROKI</name>
<feature type="compositionally biased region" description="Low complexity" evidence="3">
    <location>
        <begin position="867"/>
        <end position="877"/>
    </location>
</feature>
<feature type="region of interest" description="Disordered" evidence="3">
    <location>
        <begin position="857"/>
        <end position="897"/>
    </location>
</feature>
<proteinExistence type="inferred from homology"/>
<feature type="region of interest" description="Disordered" evidence="3">
    <location>
        <begin position="260"/>
        <end position="307"/>
    </location>
</feature>
<evidence type="ECO:0000313" key="4">
    <source>
        <dbReference type="Proteomes" id="UP001652661"/>
    </source>
</evidence>
<dbReference type="Proteomes" id="UP001652661">
    <property type="component" value="Chromosome X"/>
</dbReference>
<feature type="compositionally biased region" description="Basic and acidic residues" evidence="3">
    <location>
        <begin position="298"/>
        <end position="307"/>
    </location>
</feature>
<feature type="region of interest" description="Disordered" evidence="3">
    <location>
        <begin position="1123"/>
        <end position="1144"/>
    </location>
</feature>
<feature type="compositionally biased region" description="Acidic residues" evidence="3">
    <location>
        <begin position="1124"/>
        <end position="1144"/>
    </location>
</feature>
<evidence type="ECO:0000256" key="2">
    <source>
        <dbReference type="ARBA" id="ARBA00022553"/>
    </source>
</evidence>
<feature type="compositionally biased region" description="Low complexity" evidence="3">
    <location>
        <begin position="746"/>
        <end position="758"/>
    </location>
</feature>
<feature type="compositionally biased region" description="Low complexity" evidence="3">
    <location>
        <begin position="775"/>
        <end position="787"/>
    </location>
</feature>
<feature type="region of interest" description="Disordered" evidence="3">
    <location>
        <begin position="325"/>
        <end position="346"/>
    </location>
</feature>
<feature type="compositionally biased region" description="Low complexity" evidence="3">
    <location>
        <begin position="260"/>
        <end position="297"/>
    </location>
</feature>
<keyword evidence="4" id="KW-1185">Reference proteome</keyword>
<accession>A0ABM4GPE1</accession>
<dbReference type="PROSITE" id="PS51419">
    <property type="entry name" value="RAB"/>
    <property type="match status" value="1"/>
</dbReference>
<dbReference type="RefSeq" id="XP_070144586.1">
    <property type="nucleotide sequence ID" value="XM_070288485.1"/>
</dbReference>
<dbReference type="PANTHER" id="PTHR45775:SF6">
    <property type="entry name" value="RAD, GEM_KIR FAMILY MEMBER 2, ISOFORM C"/>
    <property type="match status" value="1"/>
</dbReference>
<dbReference type="PANTHER" id="PTHR45775">
    <property type="entry name" value="RAD, GEM/KIR FAMILY MEMBER 2, ISOFORM C"/>
    <property type="match status" value="1"/>
</dbReference>
<protein>
    <submittedName>
        <fullName evidence="5">Uncharacterized protein</fullName>
    </submittedName>
</protein>
<dbReference type="Pfam" id="PF00071">
    <property type="entry name" value="Ras"/>
    <property type="match status" value="1"/>
</dbReference>